<keyword evidence="8" id="KW-0963">Cytoplasm</keyword>
<dbReference type="Proteomes" id="UP001611580">
    <property type="component" value="Unassembled WGS sequence"/>
</dbReference>
<evidence type="ECO:0000256" key="2">
    <source>
        <dbReference type="ARBA" id="ARBA00022679"/>
    </source>
</evidence>
<keyword evidence="3 8" id="KW-0547">Nucleotide-binding</keyword>
<evidence type="ECO:0000259" key="9">
    <source>
        <dbReference type="Pfam" id="PF02224"/>
    </source>
</evidence>
<evidence type="ECO:0000256" key="4">
    <source>
        <dbReference type="ARBA" id="ARBA00022777"/>
    </source>
</evidence>
<dbReference type="InterPro" id="IPR011994">
    <property type="entry name" value="Cytidylate_kinase_dom"/>
</dbReference>
<evidence type="ECO:0000256" key="3">
    <source>
        <dbReference type="ARBA" id="ARBA00022741"/>
    </source>
</evidence>
<evidence type="ECO:0000313" key="10">
    <source>
        <dbReference type="EMBL" id="MFI2488703.1"/>
    </source>
</evidence>
<keyword evidence="2 8" id="KW-0808">Transferase</keyword>
<dbReference type="EMBL" id="JBIRYI010000010">
    <property type="protein sequence ID" value="MFI2488703.1"/>
    <property type="molecule type" value="Genomic_DNA"/>
</dbReference>
<dbReference type="InterPro" id="IPR003136">
    <property type="entry name" value="Cytidylate_kin"/>
</dbReference>
<comment type="caution">
    <text evidence="10">The sequence shown here is derived from an EMBL/GenBank/DDBJ whole genome shotgun (WGS) entry which is preliminary data.</text>
</comment>
<evidence type="ECO:0000256" key="1">
    <source>
        <dbReference type="ARBA" id="ARBA00009427"/>
    </source>
</evidence>
<dbReference type="GO" id="GO:0016301">
    <property type="term" value="F:kinase activity"/>
    <property type="evidence" value="ECO:0007669"/>
    <property type="project" value="UniProtKB-KW"/>
</dbReference>
<keyword evidence="11" id="KW-1185">Reference proteome</keyword>
<proteinExistence type="inferred from homology"/>
<comment type="subcellular location">
    <subcellularLocation>
        <location evidence="8">Cytoplasm</location>
    </subcellularLocation>
</comment>
<keyword evidence="5 8" id="KW-0067">ATP-binding</keyword>
<gene>
    <name evidence="8 10" type="primary">cmk</name>
    <name evidence="10" type="ORF">ACH47X_17480</name>
</gene>
<evidence type="ECO:0000256" key="5">
    <source>
        <dbReference type="ARBA" id="ARBA00022840"/>
    </source>
</evidence>
<dbReference type="HAMAP" id="MF_00238">
    <property type="entry name" value="Cytidyl_kinase_type1"/>
    <property type="match status" value="1"/>
</dbReference>
<protein>
    <recommendedName>
        <fullName evidence="8">Cytidylate kinase</fullName>
        <shortName evidence="8">CK</shortName>
        <ecNumber evidence="8">2.7.4.25</ecNumber>
    </recommendedName>
    <alternativeName>
        <fullName evidence="8">Cytidine monophosphate kinase</fullName>
        <shortName evidence="8">CMP kinase</shortName>
    </alternativeName>
</protein>
<evidence type="ECO:0000256" key="8">
    <source>
        <dbReference type="HAMAP-Rule" id="MF_00238"/>
    </source>
</evidence>
<dbReference type="EC" id="2.7.4.25" evidence="8"/>
<keyword evidence="4 8" id="KW-0418">Kinase</keyword>
<evidence type="ECO:0000256" key="6">
    <source>
        <dbReference type="ARBA" id="ARBA00047615"/>
    </source>
</evidence>
<feature type="domain" description="Cytidylate kinase" evidence="9">
    <location>
        <begin position="11"/>
        <end position="233"/>
    </location>
</feature>
<feature type="binding site" evidence="8">
    <location>
        <begin position="15"/>
        <end position="23"/>
    </location>
    <ligand>
        <name>ATP</name>
        <dbReference type="ChEBI" id="CHEBI:30616"/>
    </ligand>
</feature>
<sequence>MSEPVTSPVVIAIDGPSGSGKSSVSKAVAARLGLAYLDTGAMYRAATVWSMETADLADAAAVTAAVGVMPLVMGLDPEAPGVELDGRDVAEVIRTTEVTTNVSKVASNLDVRAELKRLQRAIIDQESGPAAVQSGGRGIVAEGRDITTVVAPDADVRVLLIASEEARLRRRSLEVHGAADASAVEATKDQVLRRDQDDAKVTQFLVAADGVVTVDSSDLDFEQTVDAVLAVVAQVTGREVAPSA</sequence>
<name>A0ABW7XMW6_9MICO</name>
<dbReference type="InterPro" id="IPR027417">
    <property type="entry name" value="P-loop_NTPase"/>
</dbReference>
<comment type="catalytic activity">
    <reaction evidence="6 8">
        <text>dCMP + ATP = dCDP + ADP</text>
        <dbReference type="Rhea" id="RHEA:25094"/>
        <dbReference type="ChEBI" id="CHEBI:30616"/>
        <dbReference type="ChEBI" id="CHEBI:57566"/>
        <dbReference type="ChEBI" id="CHEBI:58593"/>
        <dbReference type="ChEBI" id="CHEBI:456216"/>
        <dbReference type="EC" id="2.7.4.25"/>
    </reaction>
</comment>
<reference evidence="10 11" key="1">
    <citation type="submission" date="2024-10" db="EMBL/GenBank/DDBJ databases">
        <title>The Natural Products Discovery Center: Release of the First 8490 Sequenced Strains for Exploring Actinobacteria Biosynthetic Diversity.</title>
        <authorList>
            <person name="Kalkreuter E."/>
            <person name="Kautsar S.A."/>
            <person name="Yang D."/>
            <person name="Bader C.D."/>
            <person name="Teijaro C.N."/>
            <person name="Fluegel L."/>
            <person name="Davis C.M."/>
            <person name="Simpson J.R."/>
            <person name="Lauterbach L."/>
            <person name="Steele A.D."/>
            <person name="Gui C."/>
            <person name="Meng S."/>
            <person name="Li G."/>
            <person name="Viehrig K."/>
            <person name="Ye F."/>
            <person name="Su P."/>
            <person name="Kiefer A.F."/>
            <person name="Nichols A."/>
            <person name="Cepeda A.J."/>
            <person name="Yan W."/>
            <person name="Fan B."/>
            <person name="Jiang Y."/>
            <person name="Adhikari A."/>
            <person name="Zheng C.-J."/>
            <person name="Schuster L."/>
            <person name="Cowan T.M."/>
            <person name="Smanski M.J."/>
            <person name="Chevrette M.G."/>
            <person name="De Carvalho L.P.S."/>
            <person name="Shen B."/>
        </authorList>
    </citation>
    <scope>NUCLEOTIDE SEQUENCE [LARGE SCALE GENOMIC DNA]</scope>
    <source>
        <strain evidence="10 11">NPDC019481</strain>
    </source>
</reference>
<comment type="catalytic activity">
    <reaction evidence="7 8">
        <text>CMP + ATP = CDP + ADP</text>
        <dbReference type="Rhea" id="RHEA:11600"/>
        <dbReference type="ChEBI" id="CHEBI:30616"/>
        <dbReference type="ChEBI" id="CHEBI:58069"/>
        <dbReference type="ChEBI" id="CHEBI:60377"/>
        <dbReference type="ChEBI" id="CHEBI:456216"/>
        <dbReference type="EC" id="2.7.4.25"/>
    </reaction>
</comment>
<dbReference type="RefSeq" id="WP_397405801.1">
    <property type="nucleotide sequence ID" value="NZ_JBIRYI010000010.1"/>
</dbReference>
<accession>A0ABW7XMW6</accession>
<comment type="similarity">
    <text evidence="1 8">Belongs to the cytidylate kinase family. Type 1 subfamily.</text>
</comment>
<evidence type="ECO:0000313" key="11">
    <source>
        <dbReference type="Proteomes" id="UP001611580"/>
    </source>
</evidence>
<dbReference type="NCBIfam" id="TIGR00017">
    <property type="entry name" value="cmk"/>
    <property type="match status" value="1"/>
</dbReference>
<organism evidence="10 11">
    <name type="scientific">Promicromonospora kroppenstedtii</name>
    <dbReference type="NCBI Taxonomy" id="440482"/>
    <lineage>
        <taxon>Bacteria</taxon>
        <taxon>Bacillati</taxon>
        <taxon>Actinomycetota</taxon>
        <taxon>Actinomycetes</taxon>
        <taxon>Micrococcales</taxon>
        <taxon>Promicromonosporaceae</taxon>
        <taxon>Promicromonospora</taxon>
    </lineage>
</organism>
<dbReference type="Pfam" id="PF02224">
    <property type="entry name" value="Cytidylate_kin"/>
    <property type="match status" value="1"/>
</dbReference>
<dbReference type="SUPFAM" id="SSF52540">
    <property type="entry name" value="P-loop containing nucleoside triphosphate hydrolases"/>
    <property type="match status" value="1"/>
</dbReference>
<evidence type="ECO:0000256" key="7">
    <source>
        <dbReference type="ARBA" id="ARBA00048478"/>
    </source>
</evidence>
<dbReference type="CDD" id="cd02020">
    <property type="entry name" value="CMPK"/>
    <property type="match status" value="1"/>
</dbReference>
<dbReference type="Gene3D" id="3.40.50.300">
    <property type="entry name" value="P-loop containing nucleotide triphosphate hydrolases"/>
    <property type="match status" value="1"/>
</dbReference>